<dbReference type="OrthoDB" id="37622at2"/>
<dbReference type="InterPro" id="IPR004323">
    <property type="entry name" value="Ion_tolerance_CutA"/>
</dbReference>
<keyword evidence="3" id="KW-1185">Reference proteome</keyword>
<dbReference type="FunCoup" id="A0A5Q0BH05">
    <property type="interactions" value="176"/>
</dbReference>
<dbReference type="AlphaFoldDB" id="A0A5Q0BH05"/>
<reference evidence="2 3" key="1">
    <citation type="submission" date="2019-09" db="EMBL/GenBank/DDBJ databases">
        <title>Ecophysiology of the spiral-shaped methanotroph Methylospira mobilis as revealed by the complete genome sequence.</title>
        <authorList>
            <person name="Oshkin I.Y."/>
            <person name="Dedysh S.N."/>
            <person name="Miroshnikov K."/>
            <person name="Danilova O.V."/>
            <person name="Hakobyan A."/>
            <person name="Liesack W."/>
        </authorList>
    </citation>
    <scope>NUCLEOTIDE SEQUENCE [LARGE SCALE GENOMIC DNA]</scope>
    <source>
        <strain evidence="2 3">Shm1</strain>
    </source>
</reference>
<dbReference type="PANTHER" id="PTHR23419">
    <property type="entry name" value="DIVALENT CATION TOLERANCE CUTA-RELATED"/>
    <property type="match status" value="1"/>
</dbReference>
<evidence type="ECO:0000313" key="2">
    <source>
        <dbReference type="EMBL" id="QFY41491.1"/>
    </source>
</evidence>
<dbReference type="Pfam" id="PF03091">
    <property type="entry name" value="CutA1"/>
    <property type="match status" value="1"/>
</dbReference>
<proteinExistence type="inferred from homology"/>
<dbReference type="RefSeq" id="WP_153247472.1">
    <property type="nucleotide sequence ID" value="NZ_CP044205.1"/>
</dbReference>
<dbReference type="GO" id="GO:0005507">
    <property type="term" value="F:copper ion binding"/>
    <property type="evidence" value="ECO:0007669"/>
    <property type="project" value="TreeGrafter"/>
</dbReference>
<dbReference type="SUPFAM" id="SSF54913">
    <property type="entry name" value="GlnB-like"/>
    <property type="match status" value="1"/>
</dbReference>
<comment type="similarity">
    <text evidence="1">Belongs to the CutA family.</text>
</comment>
<name>A0A5Q0BH05_9GAMM</name>
<dbReference type="KEGG" id="mmob:F6R98_01680"/>
<dbReference type="Gene3D" id="3.30.70.120">
    <property type="match status" value="1"/>
</dbReference>
<dbReference type="EMBL" id="CP044205">
    <property type="protein sequence ID" value="QFY41491.1"/>
    <property type="molecule type" value="Genomic_DNA"/>
</dbReference>
<accession>A0A5Q0BH05</accession>
<dbReference type="PANTHER" id="PTHR23419:SF8">
    <property type="entry name" value="FI09726P"/>
    <property type="match status" value="1"/>
</dbReference>
<protein>
    <submittedName>
        <fullName evidence="2">Divalent-cation tolerance protein CutA</fullName>
    </submittedName>
</protein>
<dbReference type="InParanoid" id="A0A5Q0BH05"/>
<sequence length="117" mass="13125">MSEEKPEKATIIVVCCTCPQEKAAELARFVIESQLAACVNILPEVRSIYRWNDKICDETESLLLIKTGQANYAELERSLRERHPYEVPEIVAIPIERGLPDYLQWVASCIGTDACAG</sequence>
<evidence type="ECO:0000313" key="3">
    <source>
        <dbReference type="Proteomes" id="UP000325755"/>
    </source>
</evidence>
<organism evidence="2 3">
    <name type="scientific">Candidatus Methylospira mobilis</name>
    <dbReference type="NCBI Taxonomy" id="1808979"/>
    <lineage>
        <taxon>Bacteria</taxon>
        <taxon>Pseudomonadati</taxon>
        <taxon>Pseudomonadota</taxon>
        <taxon>Gammaproteobacteria</taxon>
        <taxon>Methylococcales</taxon>
        <taxon>Methylococcaceae</taxon>
        <taxon>Candidatus Methylospira</taxon>
    </lineage>
</organism>
<dbReference type="InterPro" id="IPR015867">
    <property type="entry name" value="N-reg_PII/ATP_PRibTrfase_C"/>
</dbReference>
<dbReference type="Proteomes" id="UP000325755">
    <property type="component" value="Chromosome"/>
</dbReference>
<gene>
    <name evidence="2" type="ORF">F6R98_01680</name>
</gene>
<evidence type="ECO:0000256" key="1">
    <source>
        <dbReference type="ARBA" id="ARBA00010169"/>
    </source>
</evidence>
<dbReference type="InterPro" id="IPR011322">
    <property type="entry name" value="N-reg_PII-like_a/b"/>
</dbReference>
<dbReference type="GO" id="GO:0010038">
    <property type="term" value="P:response to metal ion"/>
    <property type="evidence" value="ECO:0007669"/>
    <property type="project" value="InterPro"/>
</dbReference>